<gene>
    <name evidence="3" type="ORF">VZ068_00920</name>
</gene>
<dbReference type="RefSeq" id="WP_349656601.1">
    <property type="nucleotide sequence ID" value="NZ_CP144460.1"/>
</dbReference>
<evidence type="ECO:0000256" key="2">
    <source>
        <dbReference type="SAM" id="SignalP"/>
    </source>
</evidence>
<feature type="chain" id="PRO_5043414417" description="Lipoprotein" evidence="2">
    <location>
        <begin position="30"/>
        <end position="189"/>
    </location>
</feature>
<proteinExistence type="predicted"/>
<sequence>MKQRLLTAALLALLALLLQGCQMPEPAAAADPAAPTSAAPATTTPAPTTPAAPAAERPALPQAACERTEDGFSAFLEAIVADPALRAAYSAPHVAERDLRDPSKPAERPSAPFRLVLIDSRWSYDEPDKQPEQLSRVKLELKPDGERMRAEFIRAEFSPDEEVIKTVGAPEAYVFDYTQQCWQLTQHLR</sequence>
<evidence type="ECO:0008006" key="4">
    <source>
        <dbReference type="Google" id="ProtNLM"/>
    </source>
</evidence>
<organism evidence="3">
    <name type="scientific">Xanthomonas sp. 10-10</name>
    <dbReference type="NCBI Taxonomy" id="3115848"/>
    <lineage>
        <taxon>Bacteria</taxon>
        <taxon>Pseudomonadati</taxon>
        <taxon>Pseudomonadota</taxon>
        <taxon>Gammaproteobacteria</taxon>
        <taxon>Lysobacterales</taxon>
        <taxon>Lysobacteraceae</taxon>
        <taxon>Xanthomonas</taxon>
    </lineage>
</organism>
<reference evidence="3" key="1">
    <citation type="submission" date="2024-02" db="EMBL/GenBank/DDBJ databases">
        <title>Complete genome sequence of Xanthomonas sp. 10-10.</title>
        <authorList>
            <person name="Biessy A."/>
            <person name="Ciotola M."/>
            <person name="Cadieux M."/>
            <person name="Soufiane B."/>
            <person name="Laforest M."/>
            <person name="Filion M."/>
        </authorList>
    </citation>
    <scope>NUCLEOTIDE SEQUENCE</scope>
    <source>
        <strain evidence="3">10-10</strain>
    </source>
</reference>
<feature type="region of interest" description="Disordered" evidence="1">
    <location>
        <begin position="27"/>
        <end position="63"/>
    </location>
</feature>
<dbReference type="EMBL" id="CP144460">
    <property type="protein sequence ID" value="XBS38137.1"/>
    <property type="molecule type" value="Genomic_DNA"/>
</dbReference>
<accession>A0AAU7P8R5</accession>
<name>A0AAU7P8R5_9XANT</name>
<keyword evidence="2" id="KW-0732">Signal</keyword>
<dbReference type="AlphaFoldDB" id="A0AAU7P8R5"/>
<evidence type="ECO:0000256" key="1">
    <source>
        <dbReference type="SAM" id="MobiDB-lite"/>
    </source>
</evidence>
<dbReference type="PROSITE" id="PS51257">
    <property type="entry name" value="PROKAR_LIPOPROTEIN"/>
    <property type="match status" value="1"/>
</dbReference>
<feature type="signal peptide" evidence="2">
    <location>
        <begin position="1"/>
        <end position="29"/>
    </location>
</feature>
<protein>
    <recommendedName>
        <fullName evidence="4">Lipoprotein</fullName>
    </recommendedName>
</protein>
<evidence type="ECO:0000313" key="3">
    <source>
        <dbReference type="EMBL" id="XBS38137.1"/>
    </source>
</evidence>